<dbReference type="AlphaFoldDB" id="A0A7Z1B077"/>
<keyword evidence="3 7" id="KW-0479">Metal-binding</keyword>
<keyword evidence="2 7" id="KW-0349">Heme</keyword>
<dbReference type="OrthoDB" id="5290182at2"/>
<feature type="binding site" description="axial binding residue" evidence="7">
    <location>
        <position position="387"/>
    </location>
    <ligand>
        <name>heme</name>
        <dbReference type="ChEBI" id="CHEBI:30413"/>
    </ligand>
    <ligandPart>
        <name>Fe</name>
        <dbReference type="ChEBI" id="CHEBI:18248"/>
    </ligandPart>
</feature>
<proteinExistence type="inferred from homology"/>
<dbReference type="GO" id="GO:0016705">
    <property type="term" value="F:oxidoreductase activity, acting on paired donors, with incorporation or reduction of molecular oxygen"/>
    <property type="evidence" value="ECO:0007669"/>
    <property type="project" value="InterPro"/>
</dbReference>
<dbReference type="GO" id="GO:0004497">
    <property type="term" value="F:monooxygenase activity"/>
    <property type="evidence" value="ECO:0007669"/>
    <property type="project" value="UniProtKB-KW"/>
</dbReference>
<dbReference type="InterPro" id="IPR002401">
    <property type="entry name" value="Cyt_P450_E_grp-I"/>
</dbReference>
<dbReference type="InterPro" id="IPR001128">
    <property type="entry name" value="Cyt_P450"/>
</dbReference>
<keyword evidence="5 7" id="KW-0408">Iron</keyword>
<evidence type="ECO:0000256" key="7">
    <source>
        <dbReference type="PIRSR" id="PIRSR602401-1"/>
    </source>
</evidence>
<protein>
    <submittedName>
        <fullName evidence="9">Cytochrome P450</fullName>
    </submittedName>
</protein>
<name>A0A7Z1B077_9PSEU</name>
<organism evidence="9 10">
    <name type="scientific">Actinophytocola xinjiangensis</name>
    <dbReference type="NCBI Taxonomy" id="485602"/>
    <lineage>
        <taxon>Bacteria</taxon>
        <taxon>Bacillati</taxon>
        <taxon>Actinomycetota</taxon>
        <taxon>Actinomycetes</taxon>
        <taxon>Pseudonocardiales</taxon>
        <taxon>Pseudonocardiaceae</taxon>
    </lineage>
</organism>
<evidence type="ECO:0000313" key="10">
    <source>
        <dbReference type="Proteomes" id="UP000185696"/>
    </source>
</evidence>
<dbReference type="GO" id="GO:0020037">
    <property type="term" value="F:heme binding"/>
    <property type="evidence" value="ECO:0007669"/>
    <property type="project" value="InterPro"/>
</dbReference>
<dbReference type="InterPro" id="IPR017972">
    <property type="entry name" value="Cyt_P450_CS"/>
</dbReference>
<evidence type="ECO:0000256" key="1">
    <source>
        <dbReference type="ARBA" id="ARBA00010617"/>
    </source>
</evidence>
<dbReference type="SUPFAM" id="SSF48264">
    <property type="entry name" value="Cytochrome P450"/>
    <property type="match status" value="1"/>
</dbReference>
<sequence>MAVRTAPGKWPVLGHTPAMLRRRFAFTSALREHGDLVRLYLGAKPIYFVTTPELTHQVLVTDGSAFEKGAMFDKFRPFVGNGIVISSGAFHLRQRRLIQPAFHRERIAHYAATMRAAVERLTGSWRPGQVREINDDMQALAVTITGEALFGTEFGTAAIEQARESIPIVIRHGMIRALSPAFVEKLLMRGNRQFDNAVVRMRAVVLDLIARWRAEDTDRGDLLSMLLMARDDGGDGMTDDQAYDEVVTLLSAGIETSALALAWLFHEISQHPDVEARLHAELDEVLDGQPVTGDHVPRLTYTRQVINETLRMYPIWILMRRTTSEVDLAGATIPPGTEVTISPHALHFDPRSFPHPDRFDPDRWSARRADSVLRGAFVPFGAGNRQCVGNAFALTEMVVTIATVAARWRLVPVPDRPLRVKYTSTAYPARLSMSVVPRT</sequence>
<accession>A0A7Z1B077</accession>
<comment type="cofactor">
    <cofactor evidence="7">
        <name>heme</name>
        <dbReference type="ChEBI" id="CHEBI:30413"/>
    </cofactor>
</comment>
<keyword evidence="6 8" id="KW-0503">Monooxygenase</keyword>
<gene>
    <name evidence="9" type="ORF">BLA60_11650</name>
</gene>
<comment type="caution">
    <text evidence="9">The sequence shown here is derived from an EMBL/GenBank/DDBJ whole genome shotgun (WGS) entry which is preliminary data.</text>
</comment>
<dbReference type="PRINTS" id="PR00463">
    <property type="entry name" value="EP450I"/>
</dbReference>
<evidence type="ECO:0000256" key="6">
    <source>
        <dbReference type="ARBA" id="ARBA00023033"/>
    </source>
</evidence>
<dbReference type="PRINTS" id="PR00385">
    <property type="entry name" value="P450"/>
</dbReference>
<dbReference type="Pfam" id="PF00067">
    <property type="entry name" value="p450"/>
    <property type="match status" value="1"/>
</dbReference>
<dbReference type="EMBL" id="MSIF01000004">
    <property type="protein sequence ID" value="OLF11594.1"/>
    <property type="molecule type" value="Genomic_DNA"/>
</dbReference>
<dbReference type="Proteomes" id="UP000185696">
    <property type="component" value="Unassembled WGS sequence"/>
</dbReference>
<comment type="similarity">
    <text evidence="1 8">Belongs to the cytochrome P450 family.</text>
</comment>
<evidence type="ECO:0000256" key="8">
    <source>
        <dbReference type="RuleBase" id="RU000461"/>
    </source>
</evidence>
<dbReference type="PROSITE" id="PS00086">
    <property type="entry name" value="CYTOCHROME_P450"/>
    <property type="match status" value="1"/>
</dbReference>
<evidence type="ECO:0000313" key="9">
    <source>
        <dbReference type="EMBL" id="OLF11594.1"/>
    </source>
</evidence>
<dbReference type="CDD" id="cd11049">
    <property type="entry name" value="CYP170A1-like"/>
    <property type="match status" value="1"/>
</dbReference>
<dbReference type="PANTHER" id="PTHR24291:SF50">
    <property type="entry name" value="BIFUNCTIONAL ALBAFLAVENONE MONOOXYGENASE_TERPENE SYNTHASE"/>
    <property type="match status" value="1"/>
</dbReference>
<dbReference type="GO" id="GO:0005506">
    <property type="term" value="F:iron ion binding"/>
    <property type="evidence" value="ECO:0007669"/>
    <property type="project" value="InterPro"/>
</dbReference>
<dbReference type="PANTHER" id="PTHR24291">
    <property type="entry name" value="CYTOCHROME P450 FAMILY 4"/>
    <property type="match status" value="1"/>
</dbReference>
<dbReference type="Gene3D" id="1.10.630.10">
    <property type="entry name" value="Cytochrome P450"/>
    <property type="match status" value="1"/>
</dbReference>
<reference evidence="9 10" key="1">
    <citation type="submission" date="2016-12" db="EMBL/GenBank/DDBJ databases">
        <title>The draft genome sequence of Actinophytocola xinjiangensis.</title>
        <authorList>
            <person name="Wang W."/>
            <person name="Yuan L."/>
        </authorList>
    </citation>
    <scope>NUCLEOTIDE SEQUENCE [LARGE SCALE GENOMIC DNA]</scope>
    <source>
        <strain evidence="9 10">CGMCC 4.4663</strain>
    </source>
</reference>
<evidence type="ECO:0000256" key="3">
    <source>
        <dbReference type="ARBA" id="ARBA00022723"/>
    </source>
</evidence>
<evidence type="ECO:0000256" key="4">
    <source>
        <dbReference type="ARBA" id="ARBA00023002"/>
    </source>
</evidence>
<keyword evidence="4 8" id="KW-0560">Oxidoreductase</keyword>
<keyword evidence="10" id="KW-1185">Reference proteome</keyword>
<dbReference type="InterPro" id="IPR050196">
    <property type="entry name" value="Cytochrome_P450_Monoox"/>
</dbReference>
<dbReference type="InterPro" id="IPR036396">
    <property type="entry name" value="Cyt_P450_sf"/>
</dbReference>
<evidence type="ECO:0000256" key="5">
    <source>
        <dbReference type="ARBA" id="ARBA00023004"/>
    </source>
</evidence>
<evidence type="ECO:0000256" key="2">
    <source>
        <dbReference type="ARBA" id="ARBA00022617"/>
    </source>
</evidence>
<dbReference type="RefSeq" id="WP_075132829.1">
    <property type="nucleotide sequence ID" value="NZ_MSIF01000004.1"/>
</dbReference>